<name>A0A0C9X032_9AGAR</name>
<proteinExistence type="predicted"/>
<dbReference type="HOGENOM" id="CLU_1704510_0_0_1"/>
<dbReference type="Proteomes" id="UP000054477">
    <property type="component" value="Unassembled WGS sequence"/>
</dbReference>
<dbReference type="AlphaFoldDB" id="A0A0C9X032"/>
<reference evidence="2" key="2">
    <citation type="submission" date="2015-01" db="EMBL/GenBank/DDBJ databases">
        <title>Evolutionary Origins and Diversification of the Mycorrhizal Mutualists.</title>
        <authorList>
            <consortium name="DOE Joint Genome Institute"/>
            <consortium name="Mycorrhizal Genomics Consortium"/>
            <person name="Kohler A."/>
            <person name="Kuo A."/>
            <person name="Nagy L.G."/>
            <person name="Floudas D."/>
            <person name="Copeland A."/>
            <person name="Barry K.W."/>
            <person name="Cichocki N."/>
            <person name="Veneault-Fourrey C."/>
            <person name="LaButti K."/>
            <person name="Lindquist E.A."/>
            <person name="Lipzen A."/>
            <person name="Lundell T."/>
            <person name="Morin E."/>
            <person name="Murat C."/>
            <person name="Riley R."/>
            <person name="Ohm R."/>
            <person name="Sun H."/>
            <person name="Tunlid A."/>
            <person name="Henrissat B."/>
            <person name="Grigoriev I.V."/>
            <person name="Hibbett D.S."/>
            <person name="Martin F."/>
        </authorList>
    </citation>
    <scope>NUCLEOTIDE SEQUENCE [LARGE SCALE GENOMIC DNA]</scope>
    <source>
        <strain evidence="2">LaAM-08-1</strain>
    </source>
</reference>
<keyword evidence="2" id="KW-1185">Reference proteome</keyword>
<sequence length="154" mass="16642">MLLAAAWAIHPAVPGEDPNDFFRKYSDVISTLVFVPLQQLTPVRGKSVVVVPVARAPTAPEEMKVRAPLKVEASEGSGGLGLSHPHHYAGHLRIFPALLLTPSTLQALSVFTSLRASDQYIGFLQSQTLAGISINSVSTEYSDKVTKSKVLHVW</sequence>
<evidence type="ECO:0000313" key="1">
    <source>
        <dbReference type="EMBL" id="KIK05430.1"/>
    </source>
</evidence>
<dbReference type="EMBL" id="KN838560">
    <property type="protein sequence ID" value="KIK05430.1"/>
    <property type="molecule type" value="Genomic_DNA"/>
</dbReference>
<evidence type="ECO:0000313" key="2">
    <source>
        <dbReference type="Proteomes" id="UP000054477"/>
    </source>
</evidence>
<gene>
    <name evidence="1" type="ORF">K443DRAFT_3911</name>
</gene>
<accession>A0A0C9X032</accession>
<reference evidence="1 2" key="1">
    <citation type="submission" date="2014-04" db="EMBL/GenBank/DDBJ databases">
        <authorList>
            <consortium name="DOE Joint Genome Institute"/>
            <person name="Kuo A."/>
            <person name="Kohler A."/>
            <person name="Nagy L.G."/>
            <person name="Floudas D."/>
            <person name="Copeland A."/>
            <person name="Barry K.W."/>
            <person name="Cichocki N."/>
            <person name="Veneault-Fourrey C."/>
            <person name="LaButti K."/>
            <person name="Lindquist E.A."/>
            <person name="Lipzen A."/>
            <person name="Lundell T."/>
            <person name="Morin E."/>
            <person name="Murat C."/>
            <person name="Sun H."/>
            <person name="Tunlid A."/>
            <person name="Henrissat B."/>
            <person name="Grigoriev I.V."/>
            <person name="Hibbett D.S."/>
            <person name="Martin F."/>
            <person name="Nordberg H.P."/>
            <person name="Cantor M.N."/>
            <person name="Hua S.X."/>
        </authorList>
    </citation>
    <scope>NUCLEOTIDE SEQUENCE [LARGE SCALE GENOMIC DNA]</scope>
    <source>
        <strain evidence="1 2">LaAM-08-1</strain>
    </source>
</reference>
<organism evidence="1 2">
    <name type="scientific">Laccaria amethystina LaAM-08-1</name>
    <dbReference type="NCBI Taxonomy" id="1095629"/>
    <lineage>
        <taxon>Eukaryota</taxon>
        <taxon>Fungi</taxon>
        <taxon>Dikarya</taxon>
        <taxon>Basidiomycota</taxon>
        <taxon>Agaricomycotina</taxon>
        <taxon>Agaricomycetes</taxon>
        <taxon>Agaricomycetidae</taxon>
        <taxon>Agaricales</taxon>
        <taxon>Agaricineae</taxon>
        <taxon>Hydnangiaceae</taxon>
        <taxon>Laccaria</taxon>
    </lineage>
</organism>
<protein>
    <submittedName>
        <fullName evidence="1">Uncharacterized protein</fullName>
    </submittedName>
</protein>